<keyword evidence="1" id="KW-0812">Transmembrane</keyword>
<protein>
    <submittedName>
        <fullName evidence="3">GHKL domain-containing protein</fullName>
    </submittedName>
</protein>
<dbReference type="RefSeq" id="WP_118333708.1">
    <property type="nucleotide sequence ID" value="NZ_AP025567.1"/>
</dbReference>
<dbReference type="InterPro" id="IPR032834">
    <property type="entry name" value="NatK-like_C"/>
</dbReference>
<dbReference type="PANTHER" id="PTHR40448">
    <property type="entry name" value="TWO-COMPONENT SENSOR HISTIDINE KINASE"/>
    <property type="match status" value="1"/>
</dbReference>
<evidence type="ECO:0000313" key="4">
    <source>
        <dbReference type="Proteomes" id="UP000284841"/>
    </source>
</evidence>
<dbReference type="STRING" id="1776384.GCA_900086585_02954"/>
<dbReference type="Proteomes" id="UP000284841">
    <property type="component" value="Unassembled WGS sequence"/>
</dbReference>
<gene>
    <name evidence="3" type="ORF">DW099_03325</name>
</gene>
<evidence type="ECO:0000313" key="3">
    <source>
        <dbReference type="EMBL" id="RHJ89618.1"/>
    </source>
</evidence>
<feature type="transmembrane region" description="Helical" evidence="1">
    <location>
        <begin position="6"/>
        <end position="27"/>
    </location>
</feature>
<dbReference type="EMBL" id="QRMS01000001">
    <property type="protein sequence ID" value="RHJ89618.1"/>
    <property type="molecule type" value="Genomic_DNA"/>
</dbReference>
<sequence length="437" mass="50622">MLNADQFTIINIVMITCVLITFFSVYVPKQRSRSYRVSAVLSLLICALFMAGIAYFKGIMAANHSMLAVWIPLTFLVFGTFAKYKDGRYVVTYFISLLSITSINGLGFIIVDSFFGWQPVAHVSVRCGLMLLVAWLMWYYVKKPLAKALASVSKGWSLMAVVSGLFYLLFVVFFAYPKPITERPKEYGFAVLLILTIYCAIVLVIYTILNLSQEIEKGLEEAQQQNEQRIDSMRLEQMELQYQNMMSTLEQTRIIRHDLSHHFRMIAEYCRSRQYEKIEEYLKELNFKNVVEEIKVYCRNDTANIILSYYAWLSETEGIHYICEADLPKRISCDEMDLSVLLGNALENAVEGCKKAKTERDLRIKLRYEKKKLILDVRNSFDGCLREKNGVLLSTKELAQHGFGMRSIQRVVDKYDGYLRYYVEDLTFVLQIVLMLN</sequence>
<feature type="transmembrane region" description="Helical" evidence="1">
    <location>
        <begin position="62"/>
        <end position="82"/>
    </location>
</feature>
<evidence type="ECO:0000259" key="2">
    <source>
        <dbReference type="Pfam" id="PF14501"/>
    </source>
</evidence>
<proteinExistence type="predicted"/>
<reference evidence="3 4" key="1">
    <citation type="submission" date="2018-08" db="EMBL/GenBank/DDBJ databases">
        <title>A genome reference for cultivated species of the human gut microbiota.</title>
        <authorList>
            <person name="Zou Y."/>
            <person name="Xue W."/>
            <person name="Luo G."/>
        </authorList>
    </citation>
    <scope>NUCLEOTIDE SEQUENCE [LARGE SCALE GENOMIC DNA]</scope>
    <source>
        <strain evidence="3 4">AM07-24</strain>
    </source>
</reference>
<dbReference type="CDD" id="cd16935">
    <property type="entry name" value="HATPase_AgrC-ComD-like"/>
    <property type="match status" value="1"/>
</dbReference>
<dbReference type="InterPro" id="IPR036890">
    <property type="entry name" value="HATPase_C_sf"/>
</dbReference>
<feature type="transmembrane region" description="Helical" evidence="1">
    <location>
        <begin position="39"/>
        <end position="56"/>
    </location>
</feature>
<keyword evidence="4" id="KW-1185">Reference proteome</keyword>
<dbReference type="PANTHER" id="PTHR40448:SF1">
    <property type="entry name" value="TWO-COMPONENT SENSOR HISTIDINE KINASE"/>
    <property type="match status" value="1"/>
</dbReference>
<dbReference type="AlphaFoldDB" id="A0A415E7D6"/>
<accession>A0A415E7D6</accession>
<dbReference type="Gene3D" id="3.30.565.10">
    <property type="entry name" value="Histidine kinase-like ATPase, C-terminal domain"/>
    <property type="match status" value="1"/>
</dbReference>
<feature type="transmembrane region" description="Helical" evidence="1">
    <location>
        <begin position="123"/>
        <end position="141"/>
    </location>
</feature>
<keyword evidence="1" id="KW-1133">Transmembrane helix</keyword>
<dbReference type="SUPFAM" id="SSF55874">
    <property type="entry name" value="ATPase domain of HSP90 chaperone/DNA topoisomerase II/histidine kinase"/>
    <property type="match status" value="1"/>
</dbReference>
<comment type="caution">
    <text evidence="3">The sequence shown here is derived from an EMBL/GenBank/DDBJ whole genome shotgun (WGS) entry which is preliminary data.</text>
</comment>
<feature type="transmembrane region" description="Helical" evidence="1">
    <location>
        <begin position="89"/>
        <end position="111"/>
    </location>
</feature>
<feature type="transmembrane region" description="Helical" evidence="1">
    <location>
        <begin position="187"/>
        <end position="209"/>
    </location>
</feature>
<dbReference type="GO" id="GO:0042802">
    <property type="term" value="F:identical protein binding"/>
    <property type="evidence" value="ECO:0007669"/>
    <property type="project" value="TreeGrafter"/>
</dbReference>
<dbReference type="OrthoDB" id="9773869at2"/>
<evidence type="ECO:0000256" key="1">
    <source>
        <dbReference type="SAM" id="Phobius"/>
    </source>
</evidence>
<name>A0A415E7D6_9FIRM</name>
<keyword evidence="1" id="KW-0472">Membrane</keyword>
<organism evidence="3 4">
    <name type="scientific">Emergencia timonensis</name>
    <dbReference type="NCBI Taxonomy" id="1776384"/>
    <lineage>
        <taxon>Bacteria</taxon>
        <taxon>Bacillati</taxon>
        <taxon>Bacillota</taxon>
        <taxon>Clostridia</taxon>
        <taxon>Peptostreptococcales</taxon>
        <taxon>Anaerovoracaceae</taxon>
        <taxon>Emergencia</taxon>
    </lineage>
</organism>
<feature type="transmembrane region" description="Helical" evidence="1">
    <location>
        <begin position="153"/>
        <end position="175"/>
    </location>
</feature>
<feature type="domain" description="Sensor histidine kinase NatK-like C-terminal" evidence="2">
    <location>
        <begin position="336"/>
        <end position="434"/>
    </location>
</feature>
<dbReference type="Pfam" id="PF14501">
    <property type="entry name" value="HATPase_c_5"/>
    <property type="match status" value="1"/>
</dbReference>